<organism evidence="2 3">
    <name type="scientific">Hyphomicrobium denitrificans 1NES1</name>
    <dbReference type="NCBI Taxonomy" id="670307"/>
    <lineage>
        <taxon>Bacteria</taxon>
        <taxon>Pseudomonadati</taxon>
        <taxon>Pseudomonadota</taxon>
        <taxon>Alphaproteobacteria</taxon>
        <taxon>Hyphomicrobiales</taxon>
        <taxon>Hyphomicrobiaceae</taxon>
        <taxon>Hyphomicrobium</taxon>
    </lineage>
</organism>
<keyword evidence="1" id="KW-1133">Transmembrane helix</keyword>
<dbReference type="KEGG" id="hdt:HYPDE_40298"/>
<dbReference type="RefSeq" id="WP_015599743.1">
    <property type="nucleotide sequence ID" value="NC_021172.1"/>
</dbReference>
<keyword evidence="1" id="KW-0472">Membrane</keyword>
<dbReference type="HOGENOM" id="CLU_2000796_0_0_5"/>
<evidence type="ECO:0000256" key="1">
    <source>
        <dbReference type="SAM" id="Phobius"/>
    </source>
</evidence>
<name>N0B9M8_9HYPH</name>
<sequence>MTETAQSGVDSRGAAIAASAAGGAATGALACAVCCILPFALPAAALAVTGSALAWLASIYEGSIIVAVVLVAAAWIWVARQSLRTRKRPAAATVLMMLTASAMLAVAYFWPTIAPFAVAALTAR</sequence>
<gene>
    <name evidence="2" type="ORF">HYPDE_40298</name>
</gene>
<protein>
    <submittedName>
        <fullName evidence="2">Uncharacterized protein</fullName>
    </submittedName>
</protein>
<evidence type="ECO:0000313" key="2">
    <source>
        <dbReference type="EMBL" id="AGK59728.1"/>
    </source>
</evidence>
<dbReference type="STRING" id="670307.HYPDE_40298"/>
<dbReference type="AlphaFoldDB" id="N0B9M8"/>
<keyword evidence="1" id="KW-0812">Transmembrane</keyword>
<reference evidence="2 3" key="1">
    <citation type="journal article" date="2013" name="Genome Announc.">
        <title>Genome sequences for three denitrifying bacterial strains isolated from a uranium- and nitrate-contaminated subsurface environment.</title>
        <authorList>
            <person name="Venkatramanan R."/>
            <person name="Prakash O."/>
            <person name="Woyke T."/>
            <person name="Chain P."/>
            <person name="Goodwin L.A."/>
            <person name="Watson D."/>
            <person name="Brooks S."/>
            <person name="Kostka J.E."/>
            <person name="Green S.J."/>
        </authorList>
    </citation>
    <scope>NUCLEOTIDE SEQUENCE [LARGE SCALE GENOMIC DNA]</scope>
    <source>
        <strain evidence="2 3">1NES1</strain>
    </source>
</reference>
<dbReference type="Proteomes" id="UP000005952">
    <property type="component" value="Chromosome"/>
</dbReference>
<keyword evidence="3" id="KW-1185">Reference proteome</keyword>
<feature type="transmembrane region" description="Helical" evidence="1">
    <location>
        <begin position="53"/>
        <end position="78"/>
    </location>
</feature>
<evidence type="ECO:0000313" key="3">
    <source>
        <dbReference type="Proteomes" id="UP000005952"/>
    </source>
</evidence>
<proteinExistence type="predicted"/>
<feature type="transmembrane region" description="Helical" evidence="1">
    <location>
        <begin position="12"/>
        <end position="41"/>
    </location>
</feature>
<dbReference type="EMBL" id="CP005587">
    <property type="protein sequence ID" value="AGK59728.1"/>
    <property type="molecule type" value="Genomic_DNA"/>
</dbReference>
<accession>N0B9M8</accession>
<feature type="transmembrane region" description="Helical" evidence="1">
    <location>
        <begin position="90"/>
        <end position="110"/>
    </location>
</feature>